<dbReference type="PROSITE" id="PS50819">
    <property type="entry name" value="INTEIN_ENDONUCLEASE"/>
    <property type="match status" value="1"/>
</dbReference>
<dbReference type="Proteomes" id="UP000177855">
    <property type="component" value="Unassembled WGS sequence"/>
</dbReference>
<dbReference type="InterPro" id="IPR004860">
    <property type="entry name" value="LAGLIDADG_dom"/>
</dbReference>
<dbReference type="GO" id="GO:0004519">
    <property type="term" value="F:endonuclease activity"/>
    <property type="evidence" value="ECO:0007669"/>
    <property type="project" value="InterPro"/>
</dbReference>
<name>A0A1F8CN81_9BACT</name>
<dbReference type="AlphaFoldDB" id="A0A1F8CN81"/>
<dbReference type="SUPFAM" id="SSF55608">
    <property type="entry name" value="Homing endonucleases"/>
    <property type="match status" value="2"/>
</dbReference>
<dbReference type="Gene3D" id="3.10.28.10">
    <property type="entry name" value="Homing endonucleases"/>
    <property type="match status" value="1"/>
</dbReference>
<evidence type="ECO:0000313" key="2">
    <source>
        <dbReference type="EMBL" id="OGM77015.1"/>
    </source>
</evidence>
<dbReference type="InterPro" id="IPR004042">
    <property type="entry name" value="Intein_endonuc_central"/>
</dbReference>
<feature type="domain" description="DOD-type homing endonuclease" evidence="1">
    <location>
        <begin position="141"/>
        <end position="289"/>
    </location>
</feature>
<protein>
    <recommendedName>
        <fullName evidence="1">DOD-type homing endonuclease domain-containing protein</fullName>
    </recommendedName>
</protein>
<dbReference type="EMBL" id="MGHS01000010">
    <property type="protein sequence ID" value="OGM77015.1"/>
    <property type="molecule type" value="Genomic_DNA"/>
</dbReference>
<accession>A0A1F8CN81</accession>
<evidence type="ECO:0000259" key="1">
    <source>
        <dbReference type="PROSITE" id="PS50819"/>
    </source>
</evidence>
<reference evidence="2 3" key="1">
    <citation type="journal article" date="2016" name="Nat. Commun.">
        <title>Thousands of microbial genomes shed light on interconnected biogeochemical processes in an aquifer system.</title>
        <authorList>
            <person name="Anantharaman K."/>
            <person name="Brown C.T."/>
            <person name="Hug L.A."/>
            <person name="Sharon I."/>
            <person name="Castelle C.J."/>
            <person name="Probst A.J."/>
            <person name="Thomas B.C."/>
            <person name="Singh A."/>
            <person name="Wilkins M.J."/>
            <person name="Karaoz U."/>
            <person name="Brodie E.L."/>
            <person name="Williams K.H."/>
            <person name="Hubbard S.S."/>
            <person name="Banfield J.F."/>
        </authorList>
    </citation>
    <scope>NUCLEOTIDE SEQUENCE [LARGE SCALE GENOMIC DNA]</scope>
</reference>
<comment type="caution">
    <text evidence="2">The sequence shown here is derived from an EMBL/GenBank/DDBJ whole genome shotgun (WGS) entry which is preliminary data.</text>
</comment>
<proteinExistence type="predicted"/>
<gene>
    <name evidence="2" type="ORF">A2210_02830</name>
</gene>
<sequence length="333" mass="38348">METHLKFRDGEQKLFIEKVIQKSDLNINRLASIVAISPRSFRDWRREKLSISKSAALLLRERFNIEFPEKIEALQDRWAFEKSENGKIGGLAYKSKYGNPATTEGRRKGGSKTLTILRNRGIIPQINMFNRPRRSVKLAEFVGIMLGDGGIGKLQISITLNSIKDLEYSAYVVQLCESLFGKKPKVRKRKNANALEIYLNGVNLIRFLKEIGLVQGNKVKNQVDVPGWIKSNVKYRARCLRGLMDTDGGVFVHKYKSNGKIYRYKKVNFTNRSIPLLKFVYNTLKELNFHPKLLDKIENRRVWLYNSQEVPQYLNVVGSSNYRLNRYKVGGVA</sequence>
<dbReference type="STRING" id="1802532.A2210_02830"/>
<organism evidence="2 3">
    <name type="scientific">Candidatus Woesebacteria bacterium RIFOXYA1_FULL_40_18</name>
    <dbReference type="NCBI Taxonomy" id="1802532"/>
    <lineage>
        <taxon>Bacteria</taxon>
        <taxon>Candidatus Woeseibacteriota</taxon>
    </lineage>
</organism>
<dbReference type="Pfam" id="PF14528">
    <property type="entry name" value="LAGLIDADG_3"/>
    <property type="match status" value="1"/>
</dbReference>
<dbReference type="InterPro" id="IPR027434">
    <property type="entry name" value="Homing_endonucl"/>
</dbReference>
<evidence type="ECO:0000313" key="3">
    <source>
        <dbReference type="Proteomes" id="UP000177855"/>
    </source>
</evidence>